<dbReference type="PROSITE" id="PS50093">
    <property type="entry name" value="PKD"/>
    <property type="match status" value="1"/>
</dbReference>
<name>A0AAU8MLU0_9GAMM</name>
<evidence type="ECO:0000259" key="4">
    <source>
        <dbReference type="PROSITE" id="PS50093"/>
    </source>
</evidence>
<sequence>MSNRSHRRASRAVLAVRLTALAAALAAAPAFAAQPLFVGDAPTPRAGLSRAQSLAAAPATAAMQLKRANAAVVSADTREIELQLGAHRVNAVLDQARDTGRGSTVWLGHVRETAKAAARDAREVRHDERNSVALVRRGNGVTGNVRIDGQLYRIRPLADGSHAVVEVDETRMPPDHPRGFRDSDLPQFAMDATPTVRSASGGIGAAAVDPGATATIRVQVVATNQAVTAYGGDMQALVELAVAESNQGYANSNVGIQLELANYRTVEYTSAGDGHFTDEERFADPNDGYMDDIHASRDANAADVNVLIINDGGNCGLAHSIGSTAATAFATVHYDCATGYYSFAHEIGHLLSARHDPAADPTNTPYAYGHGYRYEPATGSKWRTIMAYNCSGGCPRLNYWSNPDVTYNGVAMGTTDRNHNQRVLVQTKAAMAAFRGAPGGNAAPVANFSASASGLTVSFTDSSTDSDGSIVSRSWNFGDGTTSTATSPSKTYATAGTYTVTLTVTDDDGATHTKTASVTVSGSGVQTYTNGADVNIPDNNATGVSSSIAVSGRSGNAPSNAQISVNIVHPYKGDLIVDLIAPDGSVYNLHNRSGGSADNVSGTFTKNLSSESLNGTWKLRAADRAAQDVGKIDTWSVTF</sequence>
<dbReference type="Pfam" id="PF01483">
    <property type="entry name" value="P_proprotein"/>
    <property type="match status" value="1"/>
</dbReference>
<dbReference type="PROSITE" id="PS51829">
    <property type="entry name" value="P_HOMO_B"/>
    <property type="match status" value="1"/>
</dbReference>
<keyword evidence="2" id="KW-0378">Hydrolase</keyword>
<reference evidence="6" key="1">
    <citation type="submission" date="2024-06" db="EMBL/GenBank/DDBJ databases">
        <authorList>
            <person name="Li S."/>
        </authorList>
    </citation>
    <scope>NUCLEOTIDE SEQUENCE</scope>
    <source>
        <strain evidence="6">SR10</strain>
    </source>
</reference>
<dbReference type="Gene3D" id="2.60.40.10">
    <property type="entry name" value="Immunoglobulins"/>
    <property type="match status" value="1"/>
</dbReference>
<dbReference type="InterPro" id="IPR035986">
    <property type="entry name" value="PKD_dom_sf"/>
</dbReference>
<gene>
    <name evidence="6" type="ORF">ABU614_12015</name>
</gene>
<feature type="domain" description="PKD" evidence="4">
    <location>
        <begin position="440"/>
        <end position="525"/>
    </location>
</feature>
<dbReference type="Gene3D" id="2.60.120.260">
    <property type="entry name" value="Galactose-binding domain-like"/>
    <property type="match status" value="1"/>
</dbReference>
<organism evidence="6">
    <name type="scientific">Lysobacter firmicutimachus</name>
    <dbReference type="NCBI Taxonomy" id="1792846"/>
    <lineage>
        <taxon>Bacteria</taxon>
        <taxon>Pseudomonadati</taxon>
        <taxon>Pseudomonadota</taxon>
        <taxon>Gammaproteobacteria</taxon>
        <taxon>Lysobacterales</taxon>
        <taxon>Lysobacteraceae</taxon>
        <taxon>Lysobacter</taxon>
    </lineage>
</organism>
<dbReference type="EMBL" id="CP159925">
    <property type="protein sequence ID" value="XCO73134.1"/>
    <property type="molecule type" value="Genomic_DNA"/>
</dbReference>
<dbReference type="GO" id="GO:0008237">
    <property type="term" value="F:metallopeptidase activity"/>
    <property type="evidence" value="ECO:0007669"/>
    <property type="project" value="InterPro"/>
</dbReference>
<dbReference type="FunFam" id="2.60.120.260:FF:000149">
    <property type="entry name" value="Leupeptin-inactivating enzyme 1"/>
    <property type="match status" value="1"/>
</dbReference>
<dbReference type="InterPro" id="IPR024079">
    <property type="entry name" value="MetalloPept_cat_dom_sf"/>
</dbReference>
<evidence type="ECO:0000259" key="5">
    <source>
        <dbReference type="PROSITE" id="PS51829"/>
    </source>
</evidence>
<dbReference type="GO" id="GO:0004252">
    <property type="term" value="F:serine-type endopeptidase activity"/>
    <property type="evidence" value="ECO:0007669"/>
    <property type="project" value="InterPro"/>
</dbReference>
<keyword evidence="3" id="KW-0732">Signal</keyword>
<evidence type="ECO:0000256" key="2">
    <source>
        <dbReference type="ARBA" id="ARBA00022801"/>
    </source>
</evidence>
<dbReference type="SUPFAM" id="SSF49299">
    <property type="entry name" value="PKD domain"/>
    <property type="match status" value="1"/>
</dbReference>
<dbReference type="GO" id="GO:0006508">
    <property type="term" value="P:proteolysis"/>
    <property type="evidence" value="ECO:0007669"/>
    <property type="project" value="UniProtKB-KW"/>
</dbReference>
<feature type="signal peptide" evidence="3">
    <location>
        <begin position="1"/>
        <end position="32"/>
    </location>
</feature>
<evidence type="ECO:0000256" key="3">
    <source>
        <dbReference type="SAM" id="SignalP"/>
    </source>
</evidence>
<evidence type="ECO:0000313" key="6">
    <source>
        <dbReference type="EMBL" id="XCO73134.1"/>
    </source>
</evidence>
<dbReference type="InterPro" id="IPR002884">
    <property type="entry name" value="P_dom"/>
</dbReference>
<feature type="domain" description="P/Homo B" evidence="5">
    <location>
        <begin position="518"/>
        <end position="639"/>
    </location>
</feature>
<dbReference type="Pfam" id="PF13688">
    <property type="entry name" value="Reprolysin_5"/>
    <property type="match status" value="1"/>
</dbReference>
<dbReference type="Pfam" id="PF18911">
    <property type="entry name" value="PKD_4"/>
    <property type="match status" value="1"/>
</dbReference>
<dbReference type="InterPro" id="IPR000601">
    <property type="entry name" value="PKD_dom"/>
</dbReference>
<dbReference type="AlphaFoldDB" id="A0AAU8MLU0"/>
<dbReference type="SUPFAM" id="SSF55486">
    <property type="entry name" value="Metalloproteases ('zincins'), catalytic domain"/>
    <property type="match status" value="1"/>
</dbReference>
<dbReference type="InterPro" id="IPR013783">
    <property type="entry name" value="Ig-like_fold"/>
</dbReference>
<protein>
    <submittedName>
        <fullName evidence="6">M12 family metallo-peptidase</fullName>
    </submittedName>
</protein>
<dbReference type="InterPro" id="IPR008979">
    <property type="entry name" value="Galactose-bd-like_sf"/>
</dbReference>
<dbReference type="Gene3D" id="3.40.390.10">
    <property type="entry name" value="Collagenase (Catalytic Domain)"/>
    <property type="match status" value="1"/>
</dbReference>
<proteinExistence type="predicted"/>
<keyword evidence="1" id="KW-0645">Protease</keyword>
<accession>A0AAU8MLU0</accession>
<dbReference type="SUPFAM" id="SSF49785">
    <property type="entry name" value="Galactose-binding domain-like"/>
    <property type="match status" value="1"/>
</dbReference>
<dbReference type="InterPro" id="IPR022409">
    <property type="entry name" value="PKD/Chitinase_dom"/>
</dbReference>
<dbReference type="CDD" id="cd00146">
    <property type="entry name" value="PKD"/>
    <property type="match status" value="1"/>
</dbReference>
<feature type="chain" id="PRO_5043717371" evidence="3">
    <location>
        <begin position="33"/>
        <end position="639"/>
    </location>
</feature>
<dbReference type="SMART" id="SM00089">
    <property type="entry name" value="PKD"/>
    <property type="match status" value="1"/>
</dbReference>
<evidence type="ECO:0000256" key="1">
    <source>
        <dbReference type="ARBA" id="ARBA00022670"/>
    </source>
</evidence>